<keyword evidence="5" id="KW-0479">Metal-binding</keyword>
<dbReference type="InterPro" id="IPR040442">
    <property type="entry name" value="Pyrv_kinase-like_dom_sf"/>
</dbReference>
<reference evidence="7 8" key="1">
    <citation type="submission" date="2021-12" db="EMBL/GenBank/DDBJ databases">
        <title>Discovery of the Pendulisporaceae a myxobacterial family with distinct sporulation behavior and unique specialized metabolism.</title>
        <authorList>
            <person name="Garcia R."/>
            <person name="Popoff A."/>
            <person name="Bader C.D."/>
            <person name="Loehr J."/>
            <person name="Walesch S."/>
            <person name="Walt C."/>
            <person name="Boldt J."/>
            <person name="Bunk B."/>
            <person name="Haeckl F.J.F.P.J."/>
            <person name="Gunesch A.P."/>
            <person name="Birkelbach J."/>
            <person name="Nuebel U."/>
            <person name="Pietschmann T."/>
            <person name="Bach T."/>
            <person name="Mueller R."/>
        </authorList>
    </citation>
    <scope>NUCLEOTIDE SEQUENCE [LARGE SCALE GENOMIC DNA]</scope>
    <source>
        <strain evidence="7 8">MSr12523</strain>
    </source>
</reference>
<dbReference type="SUPFAM" id="SSF51621">
    <property type="entry name" value="Phosphoenolpyruvate/pyruvate domain"/>
    <property type="match status" value="1"/>
</dbReference>
<dbReference type="HAMAP" id="MF_00156">
    <property type="entry name" value="PanB"/>
    <property type="match status" value="1"/>
</dbReference>
<dbReference type="Pfam" id="PF02548">
    <property type="entry name" value="Pantoate_transf"/>
    <property type="match status" value="1"/>
</dbReference>
<keyword evidence="5" id="KW-0963">Cytoplasm</keyword>
<dbReference type="PANTHER" id="PTHR20881:SF0">
    <property type="entry name" value="3-METHYL-2-OXOBUTANOATE HYDROXYMETHYLTRANSFERASE"/>
    <property type="match status" value="1"/>
</dbReference>
<evidence type="ECO:0000256" key="4">
    <source>
        <dbReference type="ARBA" id="ARBA00022679"/>
    </source>
</evidence>
<dbReference type="CDD" id="cd06557">
    <property type="entry name" value="KPHMT-like"/>
    <property type="match status" value="1"/>
</dbReference>
<comment type="similarity">
    <text evidence="1 5">Belongs to the PanB family.</text>
</comment>
<feature type="binding site" evidence="5">
    <location>
        <position position="130"/>
    </location>
    <ligand>
        <name>Mg(2+)</name>
        <dbReference type="ChEBI" id="CHEBI:18420"/>
    </ligand>
</feature>
<evidence type="ECO:0000256" key="2">
    <source>
        <dbReference type="ARBA" id="ARBA00011424"/>
    </source>
</evidence>
<dbReference type="EC" id="2.1.2.11" evidence="5"/>
<evidence type="ECO:0000256" key="1">
    <source>
        <dbReference type="ARBA" id="ARBA00008676"/>
    </source>
</evidence>
<feature type="region of interest" description="Disordered" evidence="6">
    <location>
        <begin position="274"/>
        <end position="296"/>
    </location>
</feature>
<evidence type="ECO:0000313" key="8">
    <source>
        <dbReference type="Proteomes" id="UP001379533"/>
    </source>
</evidence>
<comment type="function">
    <text evidence="5">Catalyzes the reversible reaction in which hydroxymethyl group from 5,10-methylenetetrahydrofolate is transferred onto alpha-ketoisovalerate to form ketopantoate.</text>
</comment>
<dbReference type="InterPro" id="IPR015813">
    <property type="entry name" value="Pyrv/PenolPyrv_kinase-like_dom"/>
</dbReference>
<comment type="subunit">
    <text evidence="2 5">Homodecamer; pentamer of dimers.</text>
</comment>
<keyword evidence="5" id="KW-0460">Magnesium</keyword>
<comment type="pathway">
    <text evidence="5">Cofactor biosynthesis; (R)-pantothenate biosynthesis; (R)-pantoate from 3-methyl-2-oxobutanoate: step 1/2.</text>
</comment>
<keyword evidence="3 5" id="KW-0566">Pantothenate biosynthesis</keyword>
<feature type="binding site" evidence="5">
    <location>
        <begin position="59"/>
        <end position="60"/>
    </location>
    <ligand>
        <name>3-methyl-2-oxobutanoate</name>
        <dbReference type="ChEBI" id="CHEBI:11851"/>
    </ligand>
</feature>
<evidence type="ECO:0000313" key="7">
    <source>
        <dbReference type="EMBL" id="WXA99198.1"/>
    </source>
</evidence>
<sequence>MYSNAGAPGKAAGKKITVPDLRGRKVAQGGDAIAMVTAYDYTMARLVDEAGVDAILVGDSLGMVVQGLSNTIPVTLEEIAYHGRAVQRAGVRAHVVGDLPFMSYQVSVAQAVESAGRLMKEGLFESVKLEGGLEFAEQVYRLVRSGIPVMGHIGLLPQTVHALGGFKVQGRGDEAEQKLIADARAIEQAGAFAIVLEAIPPDVAARVTAEIGIPTIGIGAGAACDGQVLVCTDLLGLTSGKAPKFAKRFADLGEQAVRAVAEYVSEVRDGTFPSAQHSYKPNRPAGDHSVIASSDSQERLHAIDEPLAIDFWN</sequence>
<protein>
    <recommendedName>
        <fullName evidence="5">3-methyl-2-oxobutanoate hydroxymethyltransferase</fullName>
        <ecNumber evidence="5">2.1.2.11</ecNumber>
    </recommendedName>
    <alternativeName>
        <fullName evidence="5">Ketopantoate hydroxymethyltransferase</fullName>
        <shortName evidence="5">KPHMT</shortName>
    </alternativeName>
</protein>
<evidence type="ECO:0000256" key="3">
    <source>
        <dbReference type="ARBA" id="ARBA00022655"/>
    </source>
</evidence>
<keyword evidence="4 5" id="KW-0808">Transferase</keyword>
<dbReference type="PIRSF" id="PIRSF000388">
    <property type="entry name" value="Pantoate_hydroxy_MeTrfase"/>
    <property type="match status" value="1"/>
</dbReference>
<keyword evidence="8" id="KW-1185">Reference proteome</keyword>
<dbReference type="EMBL" id="CP089982">
    <property type="protein sequence ID" value="WXA99198.1"/>
    <property type="molecule type" value="Genomic_DNA"/>
</dbReference>
<accession>A0ABZ2KKL1</accession>
<dbReference type="Gene3D" id="3.20.20.60">
    <property type="entry name" value="Phosphoenolpyruvate-binding domains"/>
    <property type="match status" value="1"/>
</dbReference>
<dbReference type="Proteomes" id="UP001379533">
    <property type="component" value="Chromosome"/>
</dbReference>
<feature type="binding site" evidence="5">
    <location>
        <position position="98"/>
    </location>
    <ligand>
        <name>Mg(2+)</name>
        <dbReference type="ChEBI" id="CHEBI:18420"/>
    </ligand>
</feature>
<dbReference type="NCBIfam" id="TIGR00222">
    <property type="entry name" value="panB"/>
    <property type="match status" value="1"/>
</dbReference>
<gene>
    <name evidence="5 7" type="primary">panB</name>
    <name evidence="7" type="ORF">LZC95_20540</name>
</gene>
<feature type="binding site" evidence="5">
    <location>
        <position position="59"/>
    </location>
    <ligand>
        <name>Mg(2+)</name>
        <dbReference type="ChEBI" id="CHEBI:18420"/>
    </ligand>
</feature>
<proteinExistence type="inferred from homology"/>
<comment type="catalytic activity">
    <reaction evidence="5">
        <text>(6R)-5,10-methylene-5,6,7,8-tetrahydrofolate + 3-methyl-2-oxobutanoate + H2O = 2-dehydropantoate + (6S)-5,6,7,8-tetrahydrofolate</text>
        <dbReference type="Rhea" id="RHEA:11824"/>
        <dbReference type="ChEBI" id="CHEBI:11561"/>
        <dbReference type="ChEBI" id="CHEBI:11851"/>
        <dbReference type="ChEBI" id="CHEBI:15377"/>
        <dbReference type="ChEBI" id="CHEBI:15636"/>
        <dbReference type="ChEBI" id="CHEBI:57453"/>
        <dbReference type="EC" id="2.1.2.11"/>
    </reaction>
</comment>
<comment type="cofactor">
    <cofactor evidence="5">
        <name>Mg(2+)</name>
        <dbReference type="ChEBI" id="CHEBI:18420"/>
    </cofactor>
    <text evidence="5">Binds 1 Mg(2+) ion per subunit.</text>
</comment>
<dbReference type="RefSeq" id="WP_394849831.1">
    <property type="nucleotide sequence ID" value="NZ_CP089982.1"/>
</dbReference>
<evidence type="ECO:0000256" key="6">
    <source>
        <dbReference type="SAM" id="MobiDB-lite"/>
    </source>
</evidence>
<dbReference type="PANTHER" id="PTHR20881">
    <property type="entry name" value="3-METHYL-2-OXOBUTANOATE HYDROXYMETHYLTRANSFERASE"/>
    <property type="match status" value="1"/>
</dbReference>
<comment type="subcellular location">
    <subcellularLocation>
        <location evidence="5">Cytoplasm</location>
    </subcellularLocation>
</comment>
<name>A0ABZ2KKL1_9BACT</name>
<dbReference type="GO" id="GO:0003864">
    <property type="term" value="F:3-methyl-2-oxobutanoate hydroxymethyltransferase activity"/>
    <property type="evidence" value="ECO:0007669"/>
    <property type="project" value="UniProtKB-EC"/>
</dbReference>
<evidence type="ECO:0000256" key="5">
    <source>
        <dbReference type="HAMAP-Rule" id="MF_00156"/>
    </source>
</evidence>
<dbReference type="NCBIfam" id="NF001452">
    <property type="entry name" value="PRK00311.1"/>
    <property type="match status" value="1"/>
</dbReference>
<feature type="active site" description="Proton acceptor" evidence="5">
    <location>
        <position position="197"/>
    </location>
</feature>
<feature type="binding site" evidence="5">
    <location>
        <position position="128"/>
    </location>
    <ligand>
        <name>3-methyl-2-oxobutanoate</name>
        <dbReference type="ChEBI" id="CHEBI:11851"/>
    </ligand>
</feature>
<feature type="binding site" evidence="5">
    <location>
        <position position="98"/>
    </location>
    <ligand>
        <name>3-methyl-2-oxobutanoate</name>
        <dbReference type="ChEBI" id="CHEBI:11851"/>
    </ligand>
</feature>
<dbReference type="InterPro" id="IPR003700">
    <property type="entry name" value="Pantoate_hydroxy_MeTrfase"/>
</dbReference>
<organism evidence="7 8">
    <name type="scientific">Pendulispora brunnea</name>
    <dbReference type="NCBI Taxonomy" id="2905690"/>
    <lineage>
        <taxon>Bacteria</taxon>
        <taxon>Pseudomonadati</taxon>
        <taxon>Myxococcota</taxon>
        <taxon>Myxococcia</taxon>
        <taxon>Myxococcales</taxon>
        <taxon>Sorangiineae</taxon>
        <taxon>Pendulisporaceae</taxon>
        <taxon>Pendulispora</taxon>
    </lineage>
</organism>